<dbReference type="Gene3D" id="3.40.50.150">
    <property type="entry name" value="Vaccinia Virus protein VP39"/>
    <property type="match status" value="1"/>
</dbReference>
<dbReference type="SUPFAM" id="SSF53335">
    <property type="entry name" value="S-adenosyl-L-methionine-dependent methyltransferases"/>
    <property type="match status" value="1"/>
</dbReference>
<proteinExistence type="predicted"/>
<gene>
    <name evidence="1" type="ORF">A3D09_00785</name>
</gene>
<comment type="caution">
    <text evidence="1">The sequence shown here is derived from an EMBL/GenBank/DDBJ whole genome shotgun (WGS) entry which is preliminary data.</text>
</comment>
<accession>A0A1F5ESY1</accession>
<dbReference type="AlphaFoldDB" id="A0A1F5ESY1"/>
<protein>
    <recommendedName>
        <fullName evidence="3">Methyltransferase type 11 domain-containing protein</fullName>
    </recommendedName>
</protein>
<name>A0A1F5ESY1_9BACT</name>
<evidence type="ECO:0000313" key="1">
    <source>
        <dbReference type="EMBL" id="OGD70470.1"/>
    </source>
</evidence>
<evidence type="ECO:0008006" key="3">
    <source>
        <dbReference type="Google" id="ProtNLM"/>
    </source>
</evidence>
<evidence type="ECO:0000313" key="2">
    <source>
        <dbReference type="Proteomes" id="UP000177390"/>
    </source>
</evidence>
<sequence>MSPDALYDKGFFFNRNHASNLRLAESKNVLLEHRHPWPIYDSPACKTMDSFLRIISEERLADELKSLRERRGRGLRALDVAGQGSWLLDYTKNGIGEVVAVTLRDFRDPEKQKEDRSHHLEVVEGDIFRGKTWLEISKRSSKFDLVVCRPEGPMHDLSSKSTALALLDKMYQMLDVGGILLTQIPFGLIKISGTGWIEVLSAIPGLSVSYDENEAFGLIHTPVLMIRKDGGAPSNLRFLRTSPVNSSDRKEHIETTVG</sequence>
<dbReference type="EMBL" id="MFAH01000054">
    <property type="protein sequence ID" value="OGD70470.1"/>
    <property type="molecule type" value="Genomic_DNA"/>
</dbReference>
<dbReference type="InterPro" id="IPR029063">
    <property type="entry name" value="SAM-dependent_MTases_sf"/>
</dbReference>
<reference evidence="1 2" key="1">
    <citation type="journal article" date="2016" name="Nat. Commun.">
        <title>Thousands of microbial genomes shed light on interconnected biogeochemical processes in an aquifer system.</title>
        <authorList>
            <person name="Anantharaman K."/>
            <person name="Brown C.T."/>
            <person name="Hug L.A."/>
            <person name="Sharon I."/>
            <person name="Castelle C.J."/>
            <person name="Probst A.J."/>
            <person name="Thomas B.C."/>
            <person name="Singh A."/>
            <person name="Wilkins M.J."/>
            <person name="Karaoz U."/>
            <person name="Brodie E.L."/>
            <person name="Williams K.H."/>
            <person name="Hubbard S.S."/>
            <person name="Banfield J.F."/>
        </authorList>
    </citation>
    <scope>NUCLEOTIDE SEQUENCE [LARGE SCALE GENOMIC DNA]</scope>
</reference>
<organism evidence="1 2">
    <name type="scientific">Candidatus Collierbacteria bacterium RIFCSPHIGHO2_02_FULL_49_10</name>
    <dbReference type="NCBI Taxonomy" id="1817723"/>
    <lineage>
        <taxon>Bacteria</taxon>
        <taxon>Candidatus Collieribacteriota</taxon>
    </lineage>
</organism>
<dbReference type="Proteomes" id="UP000177390">
    <property type="component" value="Unassembled WGS sequence"/>
</dbReference>